<reference evidence="1" key="1">
    <citation type="submission" date="2020-10" db="EMBL/GenBank/DDBJ databases">
        <authorList>
            <person name="Gilroy R."/>
        </authorList>
    </citation>
    <scope>NUCLEOTIDE SEQUENCE</scope>
    <source>
        <strain evidence="1">B2-16538</strain>
    </source>
</reference>
<accession>A0A9D9J279</accession>
<dbReference type="AlphaFoldDB" id="A0A9D9J279"/>
<dbReference type="EMBL" id="JADILX010000033">
    <property type="protein sequence ID" value="MBO8485154.1"/>
    <property type="molecule type" value="Genomic_DNA"/>
</dbReference>
<evidence type="ECO:0000313" key="1">
    <source>
        <dbReference type="EMBL" id="MBO8485154.1"/>
    </source>
</evidence>
<reference evidence="1" key="2">
    <citation type="journal article" date="2021" name="PeerJ">
        <title>Extensive microbial diversity within the chicken gut microbiome revealed by metagenomics and culture.</title>
        <authorList>
            <person name="Gilroy R."/>
            <person name="Ravi A."/>
            <person name="Getino M."/>
            <person name="Pursley I."/>
            <person name="Horton D.L."/>
            <person name="Alikhan N.F."/>
            <person name="Baker D."/>
            <person name="Gharbi K."/>
            <person name="Hall N."/>
            <person name="Watson M."/>
            <person name="Adriaenssens E.M."/>
            <person name="Foster-Nyarko E."/>
            <person name="Jarju S."/>
            <person name="Secka A."/>
            <person name="Antonio M."/>
            <person name="Oren A."/>
            <person name="Chaudhuri R.R."/>
            <person name="La Ragione R."/>
            <person name="Hildebrand F."/>
            <person name="Pallen M.J."/>
        </authorList>
    </citation>
    <scope>NUCLEOTIDE SEQUENCE</scope>
    <source>
        <strain evidence="1">B2-16538</strain>
    </source>
</reference>
<protein>
    <submittedName>
        <fullName evidence="1">DUF2116 family Zn-ribbon domain-containing protein</fullName>
    </submittedName>
</protein>
<gene>
    <name evidence="1" type="ORF">IAB78_01865</name>
</gene>
<organism evidence="1 2">
    <name type="scientific">Candidatus Cryptobacteroides excrementavium</name>
    <dbReference type="NCBI Taxonomy" id="2840759"/>
    <lineage>
        <taxon>Bacteria</taxon>
        <taxon>Pseudomonadati</taxon>
        <taxon>Bacteroidota</taxon>
        <taxon>Bacteroidia</taxon>
        <taxon>Bacteroidales</taxon>
        <taxon>Candidatus Cryptobacteroides</taxon>
    </lineage>
</organism>
<sequence length="153" mass="17516">MNTDLPPQTNLAGMVYTVRKEDSGKRTHCLECGKVIRYGRGDKKFCSTGCKNRWHNRKTRGSRMFRLRVMHAINKNYEVLSYLLGKGVTAIETATLGQMGFDFTHITGYRKVRKSVEMWCYDIRIIVTETTVKSISRVDIVFEDDSGEPSPGR</sequence>
<dbReference type="Proteomes" id="UP000823750">
    <property type="component" value="Unassembled WGS sequence"/>
</dbReference>
<proteinExistence type="predicted"/>
<evidence type="ECO:0000313" key="2">
    <source>
        <dbReference type="Proteomes" id="UP000823750"/>
    </source>
</evidence>
<comment type="caution">
    <text evidence="1">The sequence shown here is derived from an EMBL/GenBank/DDBJ whole genome shotgun (WGS) entry which is preliminary data.</text>
</comment>
<name>A0A9D9J279_9BACT</name>